<dbReference type="RefSeq" id="WP_144748123.1">
    <property type="nucleotide sequence ID" value="NZ_VMNW02000002.1"/>
</dbReference>
<dbReference type="Pfam" id="PF00698">
    <property type="entry name" value="Acyl_transf_1"/>
    <property type="match status" value="1"/>
</dbReference>
<dbReference type="EMBL" id="VMNW02000002">
    <property type="protein sequence ID" value="KAA9166495.1"/>
    <property type="molecule type" value="Genomic_DNA"/>
</dbReference>
<comment type="catalytic activity">
    <reaction evidence="4">
        <text>holo-[ACP] + malonyl-CoA = malonyl-[ACP] + CoA</text>
        <dbReference type="Rhea" id="RHEA:41792"/>
        <dbReference type="Rhea" id="RHEA-COMP:9623"/>
        <dbReference type="Rhea" id="RHEA-COMP:9685"/>
        <dbReference type="ChEBI" id="CHEBI:57287"/>
        <dbReference type="ChEBI" id="CHEBI:57384"/>
        <dbReference type="ChEBI" id="CHEBI:64479"/>
        <dbReference type="ChEBI" id="CHEBI:78449"/>
        <dbReference type="EC" id="2.3.1.39"/>
    </reaction>
</comment>
<dbReference type="EC" id="2.3.1.39" evidence="1"/>
<accession>A0A5N0VJW3</accession>
<reference evidence="6" key="1">
    <citation type="submission" date="2019-09" db="EMBL/GenBank/DDBJ databases">
        <authorList>
            <person name="Teo W.F.A."/>
            <person name="Duangmal K."/>
        </authorList>
    </citation>
    <scope>NUCLEOTIDE SEQUENCE [LARGE SCALE GENOMIC DNA]</scope>
    <source>
        <strain evidence="6">K81G1</strain>
    </source>
</reference>
<organism evidence="6 7">
    <name type="scientific">Amycolatopsis acidicola</name>
    <dbReference type="NCBI Taxonomy" id="2596893"/>
    <lineage>
        <taxon>Bacteria</taxon>
        <taxon>Bacillati</taxon>
        <taxon>Actinomycetota</taxon>
        <taxon>Actinomycetes</taxon>
        <taxon>Pseudonocardiales</taxon>
        <taxon>Pseudonocardiaceae</taxon>
        <taxon>Amycolatopsis</taxon>
    </lineage>
</organism>
<dbReference type="Gene3D" id="3.30.70.250">
    <property type="entry name" value="Malonyl-CoA ACP transacylase, ACP-binding"/>
    <property type="match status" value="1"/>
</dbReference>
<dbReference type="InterPro" id="IPR001227">
    <property type="entry name" value="Ac_transferase_dom_sf"/>
</dbReference>
<dbReference type="OrthoDB" id="4515327at2"/>
<evidence type="ECO:0000313" key="7">
    <source>
        <dbReference type="Proteomes" id="UP000319769"/>
    </source>
</evidence>
<dbReference type="SMART" id="SM00827">
    <property type="entry name" value="PKS_AT"/>
    <property type="match status" value="1"/>
</dbReference>
<dbReference type="SUPFAM" id="SSF52151">
    <property type="entry name" value="FabD/lysophospholipase-like"/>
    <property type="match status" value="1"/>
</dbReference>
<dbReference type="Proteomes" id="UP000319769">
    <property type="component" value="Unassembled WGS sequence"/>
</dbReference>
<keyword evidence="3 6" id="KW-0012">Acyltransferase</keyword>
<dbReference type="AlphaFoldDB" id="A0A5N0VJW3"/>
<dbReference type="InterPro" id="IPR014043">
    <property type="entry name" value="Acyl_transferase_dom"/>
</dbReference>
<comment type="caution">
    <text evidence="6">The sequence shown here is derived from an EMBL/GenBank/DDBJ whole genome shotgun (WGS) entry which is preliminary data.</text>
</comment>
<dbReference type="PANTHER" id="PTHR42681:SF1">
    <property type="entry name" value="MALONYL-COA-ACYL CARRIER PROTEIN TRANSACYLASE, MITOCHONDRIAL"/>
    <property type="match status" value="1"/>
</dbReference>
<evidence type="ECO:0000256" key="3">
    <source>
        <dbReference type="ARBA" id="ARBA00023315"/>
    </source>
</evidence>
<dbReference type="Gene3D" id="3.40.366.10">
    <property type="entry name" value="Malonyl-Coenzyme A Acyl Carrier Protein, domain 2"/>
    <property type="match status" value="1"/>
</dbReference>
<evidence type="ECO:0000313" key="6">
    <source>
        <dbReference type="EMBL" id="KAA9166495.1"/>
    </source>
</evidence>
<dbReference type="GO" id="GO:0006633">
    <property type="term" value="P:fatty acid biosynthetic process"/>
    <property type="evidence" value="ECO:0007669"/>
    <property type="project" value="TreeGrafter"/>
</dbReference>
<dbReference type="PANTHER" id="PTHR42681">
    <property type="entry name" value="MALONYL-COA-ACYL CARRIER PROTEIN TRANSACYLASE, MITOCHONDRIAL"/>
    <property type="match status" value="1"/>
</dbReference>
<evidence type="ECO:0000256" key="1">
    <source>
        <dbReference type="ARBA" id="ARBA00013258"/>
    </source>
</evidence>
<sequence length="316" mass="34201">MTLAYLVDGGLHDRPGLGTDLHEHCPAVREVYRQASAWTGAPVDRLLSWGPDPLTEYREVGAIRRSAVVLGLCDVLAEKGIRPDAVAGMSVGALTAAAIAGAVSRRELFELLARLREAPLVSGPPQGMATLFVPPGVDPEEFAGGFPDGVWVAVEIGPVHGGATRLVQLSGRQDALRKLAAQVADEEKLQLPPESFVAFHSPLRAHVRELLEPRIAAMDFHAPEIPLYGGMEPIRYETADQVREMVLRNQTDPVSLPRMLGRLGEQDVELSFLLGPAAADLYTGGVAHEVVQVENREHLAEAFEALHEFGRTSWTP</sequence>
<keyword evidence="2" id="KW-0808">Transferase</keyword>
<name>A0A5N0VJW3_9PSEU</name>
<evidence type="ECO:0000256" key="2">
    <source>
        <dbReference type="ARBA" id="ARBA00022679"/>
    </source>
</evidence>
<evidence type="ECO:0000259" key="5">
    <source>
        <dbReference type="SMART" id="SM00827"/>
    </source>
</evidence>
<evidence type="ECO:0000256" key="4">
    <source>
        <dbReference type="ARBA" id="ARBA00048462"/>
    </source>
</evidence>
<dbReference type="InterPro" id="IPR016035">
    <property type="entry name" value="Acyl_Trfase/lysoPLipase"/>
</dbReference>
<dbReference type="GO" id="GO:0004314">
    <property type="term" value="F:[acyl-carrier-protein] S-malonyltransferase activity"/>
    <property type="evidence" value="ECO:0007669"/>
    <property type="project" value="UniProtKB-EC"/>
</dbReference>
<dbReference type="InterPro" id="IPR050858">
    <property type="entry name" value="Mal-CoA-ACP_Trans/PKS_FabD"/>
</dbReference>
<feature type="domain" description="Malonyl-CoA:ACP transacylase (MAT)" evidence="5">
    <location>
        <begin position="14"/>
        <end position="281"/>
    </location>
</feature>
<protein>
    <recommendedName>
        <fullName evidence="1">[acyl-carrier-protein] S-malonyltransferase</fullName>
        <ecNumber evidence="1">2.3.1.39</ecNumber>
    </recommendedName>
</protein>
<keyword evidence="7" id="KW-1185">Reference proteome</keyword>
<proteinExistence type="predicted"/>
<gene>
    <name evidence="6" type="ORF">FPZ12_002765</name>
</gene>